<evidence type="ECO:0000313" key="2">
    <source>
        <dbReference type="EMBL" id="PZD71157.1"/>
    </source>
</evidence>
<protein>
    <submittedName>
        <fullName evidence="2">Uncharacterized protein</fullName>
    </submittedName>
</protein>
<keyword evidence="1" id="KW-1133">Transmembrane helix</keyword>
<keyword evidence="3" id="KW-1185">Reference proteome</keyword>
<dbReference type="Pfam" id="PF20181">
    <property type="entry name" value="DUF6544"/>
    <property type="match status" value="1"/>
</dbReference>
<comment type="caution">
    <text evidence="2">The sequence shown here is derived from an EMBL/GenBank/DDBJ whole genome shotgun (WGS) entry which is preliminary data.</text>
</comment>
<organism evidence="2 3">
    <name type="scientific">Acaryochloris thomasi RCC1774</name>
    <dbReference type="NCBI Taxonomy" id="1764569"/>
    <lineage>
        <taxon>Bacteria</taxon>
        <taxon>Bacillati</taxon>
        <taxon>Cyanobacteriota</taxon>
        <taxon>Cyanophyceae</taxon>
        <taxon>Acaryochloridales</taxon>
        <taxon>Acaryochloridaceae</taxon>
        <taxon>Acaryochloris</taxon>
        <taxon>Acaryochloris thomasi</taxon>
    </lineage>
</organism>
<sequence length="294" mass="33246">MIDLSLSIKILLGMISVLIIVHLWLARRFQILGDRQVSTLRMFHSQEQPTHPPALIRDFVLRSCPSSQRCPETIRIHQTGEMRLSEQGEWIPFTATQDFAIQQPGFVWRARFRAAPRIKIRVVDSYVDGHGYLEARLFGSISLAKAEGAGTDKGELMRYLAELVFCPDALLNNSSLQWRELDPSSVEVAAGPERAAVRFDFDLNGNIVRSSAPDRPRLVEGQEIETPWFGTFADYKVLGGYRIPTRGEVSWLLEDGPFCYWRGRITQLDVDPEGDSMFSFGSLNQPLHPQVVEG</sequence>
<name>A0A2W1JQG4_9CYAN</name>
<dbReference type="AlphaFoldDB" id="A0A2W1JQG4"/>
<dbReference type="EMBL" id="PQWO01000021">
    <property type="protein sequence ID" value="PZD71157.1"/>
    <property type="molecule type" value="Genomic_DNA"/>
</dbReference>
<accession>A0A2W1JQG4</accession>
<dbReference type="RefSeq" id="WP_199464491.1">
    <property type="nucleotide sequence ID" value="NZ_CAWNWM010000021.1"/>
</dbReference>
<dbReference type="Proteomes" id="UP000248857">
    <property type="component" value="Unassembled WGS sequence"/>
</dbReference>
<gene>
    <name evidence="2" type="ORF">C1752_07885</name>
</gene>
<evidence type="ECO:0000313" key="3">
    <source>
        <dbReference type="Proteomes" id="UP000248857"/>
    </source>
</evidence>
<dbReference type="InterPro" id="IPR046674">
    <property type="entry name" value="DUF6544"/>
</dbReference>
<keyword evidence="1" id="KW-0472">Membrane</keyword>
<feature type="transmembrane region" description="Helical" evidence="1">
    <location>
        <begin position="6"/>
        <end position="26"/>
    </location>
</feature>
<reference evidence="2 3" key="1">
    <citation type="journal article" date="2018" name="Sci. Rep.">
        <title>A novel species of the marine cyanobacterium Acaryochloris with a unique pigment content and lifestyle.</title>
        <authorList>
            <person name="Partensky F."/>
            <person name="Six C."/>
            <person name="Ratin M."/>
            <person name="Garczarek L."/>
            <person name="Vaulot D."/>
            <person name="Probert I."/>
            <person name="Calteau A."/>
            <person name="Gourvil P."/>
            <person name="Marie D."/>
            <person name="Grebert T."/>
            <person name="Bouchier C."/>
            <person name="Le Panse S."/>
            <person name="Gachenot M."/>
            <person name="Rodriguez F."/>
            <person name="Garrido J.L."/>
        </authorList>
    </citation>
    <scope>NUCLEOTIDE SEQUENCE [LARGE SCALE GENOMIC DNA]</scope>
    <source>
        <strain evidence="2 3">RCC1774</strain>
    </source>
</reference>
<proteinExistence type="predicted"/>
<evidence type="ECO:0000256" key="1">
    <source>
        <dbReference type="SAM" id="Phobius"/>
    </source>
</evidence>
<keyword evidence="1" id="KW-0812">Transmembrane</keyword>